<gene>
    <name evidence="1" type="ORF">MM415A02429_0002</name>
</gene>
<evidence type="ECO:0000313" key="1">
    <source>
        <dbReference type="EMBL" id="QJA73207.1"/>
    </source>
</evidence>
<protein>
    <submittedName>
        <fullName evidence="1">Uncharacterized protein</fullName>
    </submittedName>
</protein>
<proteinExistence type="predicted"/>
<dbReference type="AlphaFoldDB" id="A0A6M3JX11"/>
<reference evidence="1" key="1">
    <citation type="submission" date="2020-03" db="EMBL/GenBank/DDBJ databases">
        <title>The deep terrestrial virosphere.</title>
        <authorList>
            <person name="Holmfeldt K."/>
            <person name="Nilsson E."/>
            <person name="Simone D."/>
            <person name="Lopez-Fernandez M."/>
            <person name="Wu X."/>
            <person name="de Brujin I."/>
            <person name="Lundin D."/>
            <person name="Andersson A."/>
            <person name="Bertilsson S."/>
            <person name="Dopson M."/>
        </authorList>
    </citation>
    <scope>NUCLEOTIDE SEQUENCE</scope>
    <source>
        <strain evidence="1">MM415A02429</strain>
    </source>
</reference>
<accession>A0A6M3JX11</accession>
<name>A0A6M3JX11_9ZZZZ</name>
<organism evidence="1">
    <name type="scientific">viral metagenome</name>
    <dbReference type="NCBI Taxonomy" id="1070528"/>
    <lineage>
        <taxon>unclassified sequences</taxon>
        <taxon>metagenomes</taxon>
        <taxon>organismal metagenomes</taxon>
    </lineage>
</organism>
<sequence>MFETADYDSKLWMGIKGVLETKGYCIKDLKVRRREGHFSFPLSGPWVFIRGIDHRQCGKWALYHQFFDFVPGHCWNKCWKVVIRVKTLADLHSLYSIAVALNFPGKVGINKRSYVKGPYLGFFYSESEGEALLQKEALAQNLDAMNVEYDITHKQMCTEFTASKAVPNPELEHKCDHIFAPIEDECISAAWLKSAVMWEWNNFANAIGDPTAFDRTVKSEPKES</sequence>
<dbReference type="EMBL" id="MT142010">
    <property type="protein sequence ID" value="QJA73207.1"/>
    <property type="molecule type" value="Genomic_DNA"/>
</dbReference>